<dbReference type="AlphaFoldDB" id="A0A914CVJ3"/>
<dbReference type="PANTHER" id="PTHR22803">
    <property type="entry name" value="MANNOSE, PHOSPHOLIPASE, LECTIN RECEPTOR RELATED"/>
    <property type="match status" value="1"/>
</dbReference>
<feature type="domain" description="C-type lectin" evidence="1">
    <location>
        <begin position="45"/>
        <end position="130"/>
    </location>
</feature>
<dbReference type="SMART" id="SM00034">
    <property type="entry name" value="CLECT"/>
    <property type="match status" value="1"/>
</dbReference>
<evidence type="ECO:0000313" key="3">
    <source>
        <dbReference type="WBParaSite" id="ACRNAN_scaffold15222.g14241.t1"/>
    </source>
</evidence>
<dbReference type="Gene3D" id="3.10.100.10">
    <property type="entry name" value="Mannose-Binding Protein A, subunit A"/>
    <property type="match status" value="1"/>
</dbReference>
<protein>
    <submittedName>
        <fullName evidence="3">C-type lectin domain-containing protein</fullName>
    </submittedName>
</protein>
<name>A0A914CVJ3_9BILA</name>
<dbReference type="SUPFAM" id="SSF56436">
    <property type="entry name" value="C-type lectin-like"/>
    <property type="match status" value="1"/>
</dbReference>
<dbReference type="InterPro" id="IPR016186">
    <property type="entry name" value="C-type_lectin-like/link_sf"/>
</dbReference>
<organism evidence="2 3">
    <name type="scientific">Acrobeloides nanus</name>
    <dbReference type="NCBI Taxonomy" id="290746"/>
    <lineage>
        <taxon>Eukaryota</taxon>
        <taxon>Metazoa</taxon>
        <taxon>Ecdysozoa</taxon>
        <taxon>Nematoda</taxon>
        <taxon>Chromadorea</taxon>
        <taxon>Rhabditida</taxon>
        <taxon>Tylenchina</taxon>
        <taxon>Cephalobomorpha</taxon>
        <taxon>Cephaloboidea</taxon>
        <taxon>Cephalobidae</taxon>
        <taxon>Acrobeloides</taxon>
    </lineage>
</organism>
<dbReference type="InterPro" id="IPR050111">
    <property type="entry name" value="C-type_lectin/snaclec_domain"/>
</dbReference>
<dbReference type="Proteomes" id="UP000887540">
    <property type="component" value="Unplaced"/>
</dbReference>
<reference evidence="3" key="1">
    <citation type="submission" date="2022-11" db="UniProtKB">
        <authorList>
            <consortium name="WormBaseParasite"/>
        </authorList>
    </citation>
    <scope>IDENTIFICATION</scope>
</reference>
<accession>A0A914CVJ3</accession>
<evidence type="ECO:0000313" key="2">
    <source>
        <dbReference type="Proteomes" id="UP000887540"/>
    </source>
</evidence>
<dbReference type="Pfam" id="PF00059">
    <property type="entry name" value="Lectin_C"/>
    <property type="match status" value="1"/>
</dbReference>
<keyword evidence="2" id="KW-1185">Reference proteome</keyword>
<evidence type="ECO:0000259" key="1">
    <source>
        <dbReference type="PROSITE" id="PS50041"/>
    </source>
</evidence>
<dbReference type="WBParaSite" id="ACRNAN_scaffold15222.g14241.t1">
    <property type="protein sequence ID" value="ACRNAN_scaffold15222.g14241.t1"/>
    <property type="gene ID" value="ACRNAN_scaffold15222.g14241"/>
</dbReference>
<sequence>MVQGSIPNCTGYWDDEKIDAAKATYWNVTNKYYLPVRYIDSCSFANTYCQYIGGDMVSIHSYAENALVTQVAETYNTNAYIGFYRNPPSSNPWGGVWTDGTALNFVYWRGAQPDNYLGVEVCVNIFSSWSTDCSGLGGSYYSRRGLWNDVNPNGGICGVYAAVCEFKCTTAQFPIDD</sequence>
<dbReference type="InterPro" id="IPR016187">
    <property type="entry name" value="CTDL_fold"/>
</dbReference>
<dbReference type="PROSITE" id="PS50041">
    <property type="entry name" value="C_TYPE_LECTIN_2"/>
    <property type="match status" value="1"/>
</dbReference>
<dbReference type="InterPro" id="IPR001304">
    <property type="entry name" value="C-type_lectin-like"/>
</dbReference>
<proteinExistence type="predicted"/>